<evidence type="ECO:0000256" key="2">
    <source>
        <dbReference type="ARBA" id="ARBA00006745"/>
    </source>
</evidence>
<dbReference type="NCBIfam" id="NF006679">
    <property type="entry name" value="PRK09228.1"/>
    <property type="match status" value="1"/>
</dbReference>
<keyword evidence="11" id="KW-1185">Reference proteome</keyword>
<dbReference type="NCBIfam" id="TIGR02967">
    <property type="entry name" value="guan_deamin"/>
    <property type="match status" value="1"/>
</dbReference>
<dbReference type="InterPro" id="IPR006680">
    <property type="entry name" value="Amidohydro-rel"/>
</dbReference>
<keyword evidence="6 8" id="KW-0862">Zinc</keyword>
<dbReference type="EC" id="3.5.4.3" evidence="3 7"/>
<dbReference type="SUPFAM" id="SSF51556">
    <property type="entry name" value="Metallo-dependent hydrolases"/>
    <property type="match status" value="1"/>
</dbReference>
<comment type="cofactor">
    <cofactor evidence="8">
        <name>Zn(2+)</name>
        <dbReference type="ChEBI" id="CHEBI:29105"/>
    </cofactor>
    <text evidence="8">Binds 1 zinc ion per subunit.</text>
</comment>
<evidence type="ECO:0000313" key="11">
    <source>
        <dbReference type="Proteomes" id="UP000288587"/>
    </source>
</evidence>
<feature type="domain" description="Amidohydrolase-related" evidence="9">
    <location>
        <begin position="70"/>
        <end position="387"/>
    </location>
</feature>
<evidence type="ECO:0000313" key="10">
    <source>
        <dbReference type="EMBL" id="RVT88811.1"/>
    </source>
</evidence>
<dbReference type="EMBL" id="SACM01000001">
    <property type="protein sequence ID" value="RVT88811.1"/>
    <property type="molecule type" value="Genomic_DNA"/>
</dbReference>
<comment type="caution">
    <text evidence="10">The sequence shown here is derived from an EMBL/GenBank/DDBJ whole genome shotgun (WGS) entry which is preliminary data.</text>
</comment>
<dbReference type="AlphaFoldDB" id="A0A3S2Y054"/>
<dbReference type="InterPro" id="IPR032466">
    <property type="entry name" value="Metal_Hydrolase"/>
</dbReference>
<accession>A0A3S2Y054</accession>
<dbReference type="RefSeq" id="WP_127682265.1">
    <property type="nucleotide sequence ID" value="NZ_SACM01000001.1"/>
</dbReference>
<evidence type="ECO:0000256" key="7">
    <source>
        <dbReference type="NCBIfam" id="TIGR02967"/>
    </source>
</evidence>
<dbReference type="InterPro" id="IPR051607">
    <property type="entry name" value="Metallo-dep_hydrolases"/>
</dbReference>
<sequence length="433" mass="47265">MNTPQRIALFGDVLDIASPPPAGAPLDAIPDGVHWHPDHWLLIENGRVHALQAEAPDASWTRHEHRGHLILPGFVDTHVHAPQLDVIASYGTELLDWLNRYTFPTELAWADPAVAQAGCEAFVRQLLRHGTTSALVFPTVHKGSVDALFTAAQARGMRLLAGKCLMDRHAPPGLLDTVASAERDSLDLIQRWHGQGRLAYAHTVRFAPTSTEAQLALAGELLAAHPGTYLQTHVAENRAEVEWVRHLFPHARSYLDVYAQHELLGPHSVLAHGIWLDPDDRARLQDTGAVIAHCPTSNTFLGSGLFDWRGNAERGVRLGMATDVGGGTSLSLQRTLAQAYQVAALQGQRLDAYTLLHSATAGNAEALNLGHEIGRLAPGHVADVGVWRWADEDSLLAQRLGRAQTLHEKLFAWLMLGDERLLVQTHVAGLPQL</sequence>
<protein>
    <recommendedName>
        <fullName evidence="3 7">Guanine deaminase</fullName>
        <shortName evidence="8">Guanase</shortName>
        <ecNumber evidence="3 7">3.5.4.3</ecNumber>
    </recommendedName>
    <alternativeName>
        <fullName evidence="8">Guanine aminohydrolase</fullName>
    </alternativeName>
</protein>
<dbReference type="GO" id="GO:0008270">
    <property type="term" value="F:zinc ion binding"/>
    <property type="evidence" value="ECO:0007669"/>
    <property type="project" value="UniProtKB-UniRule"/>
</dbReference>
<dbReference type="GO" id="GO:0006147">
    <property type="term" value="P:guanine catabolic process"/>
    <property type="evidence" value="ECO:0007669"/>
    <property type="project" value="UniProtKB-UniRule"/>
</dbReference>
<dbReference type="PANTHER" id="PTHR11271:SF6">
    <property type="entry name" value="GUANINE DEAMINASE"/>
    <property type="match status" value="1"/>
</dbReference>
<dbReference type="PANTHER" id="PTHR11271">
    <property type="entry name" value="GUANINE DEAMINASE"/>
    <property type="match status" value="1"/>
</dbReference>
<evidence type="ECO:0000256" key="6">
    <source>
        <dbReference type="ARBA" id="ARBA00022833"/>
    </source>
</evidence>
<dbReference type="InterPro" id="IPR011059">
    <property type="entry name" value="Metal-dep_hydrolase_composite"/>
</dbReference>
<organism evidence="10 11">
    <name type="scientific">Inhella crocodyli</name>
    <dbReference type="NCBI Taxonomy" id="2499851"/>
    <lineage>
        <taxon>Bacteria</taxon>
        <taxon>Pseudomonadati</taxon>
        <taxon>Pseudomonadota</taxon>
        <taxon>Betaproteobacteria</taxon>
        <taxon>Burkholderiales</taxon>
        <taxon>Sphaerotilaceae</taxon>
        <taxon>Inhella</taxon>
    </lineage>
</organism>
<comment type="similarity">
    <text evidence="2 8">Belongs to the metallo-dependent hydrolases superfamily. ATZ/TRZ family.</text>
</comment>
<dbReference type="Proteomes" id="UP000288587">
    <property type="component" value="Unassembled WGS sequence"/>
</dbReference>
<dbReference type="GO" id="GO:0008892">
    <property type="term" value="F:guanine deaminase activity"/>
    <property type="evidence" value="ECO:0007669"/>
    <property type="project" value="UniProtKB-UniRule"/>
</dbReference>
<gene>
    <name evidence="10" type="primary">guaD</name>
    <name evidence="10" type="ORF">EOD73_07540</name>
</gene>
<proteinExistence type="inferred from homology"/>
<evidence type="ECO:0000256" key="5">
    <source>
        <dbReference type="ARBA" id="ARBA00022801"/>
    </source>
</evidence>
<comment type="pathway">
    <text evidence="1 8">Purine metabolism; guanine degradation; xanthine from guanine: step 1/1.</text>
</comment>
<dbReference type="InterPro" id="IPR014311">
    <property type="entry name" value="Guanine_deaminase"/>
</dbReference>
<evidence type="ECO:0000256" key="4">
    <source>
        <dbReference type="ARBA" id="ARBA00022723"/>
    </source>
</evidence>
<comment type="catalytic activity">
    <reaction evidence="8">
        <text>guanine + H2O + H(+) = xanthine + NH4(+)</text>
        <dbReference type="Rhea" id="RHEA:14665"/>
        <dbReference type="ChEBI" id="CHEBI:15377"/>
        <dbReference type="ChEBI" id="CHEBI:15378"/>
        <dbReference type="ChEBI" id="CHEBI:16235"/>
        <dbReference type="ChEBI" id="CHEBI:17712"/>
        <dbReference type="ChEBI" id="CHEBI:28938"/>
        <dbReference type="EC" id="3.5.4.3"/>
    </reaction>
</comment>
<dbReference type="Gene3D" id="3.20.20.140">
    <property type="entry name" value="Metal-dependent hydrolases"/>
    <property type="match status" value="1"/>
</dbReference>
<evidence type="ECO:0000256" key="3">
    <source>
        <dbReference type="ARBA" id="ARBA00012781"/>
    </source>
</evidence>
<evidence type="ECO:0000256" key="8">
    <source>
        <dbReference type="RuleBase" id="RU366009"/>
    </source>
</evidence>
<dbReference type="Gene3D" id="2.30.40.10">
    <property type="entry name" value="Urease, subunit C, domain 1"/>
    <property type="match status" value="1"/>
</dbReference>
<dbReference type="SUPFAM" id="SSF51338">
    <property type="entry name" value="Composite domain of metallo-dependent hydrolases"/>
    <property type="match status" value="1"/>
</dbReference>
<dbReference type="OrthoDB" id="3189065at2"/>
<evidence type="ECO:0000256" key="1">
    <source>
        <dbReference type="ARBA" id="ARBA00004984"/>
    </source>
</evidence>
<evidence type="ECO:0000259" key="9">
    <source>
        <dbReference type="Pfam" id="PF01979"/>
    </source>
</evidence>
<dbReference type="GO" id="GO:0005829">
    <property type="term" value="C:cytosol"/>
    <property type="evidence" value="ECO:0007669"/>
    <property type="project" value="TreeGrafter"/>
</dbReference>
<name>A0A3S2Y054_9BURK</name>
<reference evidence="10 11" key="1">
    <citation type="submission" date="2019-01" db="EMBL/GenBank/DDBJ databases">
        <authorList>
            <person name="Chen W.-M."/>
        </authorList>
    </citation>
    <scope>NUCLEOTIDE SEQUENCE [LARGE SCALE GENOMIC DNA]</scope>
    <source>
        <strain evidence="10 11">CCP-18</strain>
    </source>
</reference>
<keyword evidence="4 8" id="KW-0479">Metal-binding</keyword>
<dbReference type="UniPathway" id="UPA00603">
    <property type="reaction ID" value="UER00660"/>
</dbReference>
<dbReference type="Pfam" id="PF01979">
    <property type="entry name" value="Amidohydro_1"/>
    <property type="match status" value="1"/>
</dbReference>
<keyword evidence="5 8" id="KW-0378">Hydrolase</keyword>
<comment type="function">
    <text evidence="8">Catalyzes the hydrolytic deamination of guanine, producing xanthine and ammonia.</text>
</comment>